<gene>
    <name evidence="2" type="ORF">RHGRI_016255</name>
</gene>
<reference evidence="2 3" key="1">
    <citation type="submission" date="2020-08" db="EMBL/GenBank/DDBJ databases">
        <title>Plant Genome Project.</title>
        <authorList>
            <person name="Zhang R.-G."/>
        </authorList>
    </citation>
    <scope>NUCLEOTIDE SEQUENCE [LARGE SCALE GENOMIC DNA]</scope>
    <source>
        <strain evidence="2">WSP0</strain>
        <tissue evidence="2">Leaf</tissue>
    </source>
</reference>
<comment type="caution">
    <text evidence="2">The sequence shown here is derived from an EMBL/GenBank/DDBJ whole genome shotgun (WGS) entry which is preliminary data.</text>
</comment>
<evidence type="ECO:0000313" key="2">
    <source>
        <dbReference type="EMBL" id="KAG5543461.1"/>
    </source>
</evidence>
<dbReference type="EMBL" id="JACTNZ010000006">
    <property type="protein sequence ID" value="KAG5543461.1"/>
    <property type="molecule type" value="Genomic_DNA"/>
</dbReference>
<evidence type="ECO:0000313" key="3">
    <source>
        <dbReference type="Proteomes" id="UP000823749"/>
    </source>
</evidence>
<sequence length="126" mass="14657">MFPLPPLLHLHRPPSSSSFHHLLSISPPYGRLYRRHRTDPRAQLLPQHPEVSRSHRLARNRLQPGPRLDPAAMPRYMFRRPRDWVAKSGVKRLENKLPAVMSPLRVFLPFRGTLPNPFGCSVLFFL</sequence>
<organism evidence="2 3">
    <name type="scientific">Rhododendron griersonianum</name>
    <dbReference type="NCBI Taxonomy" id="479676"/>
    <lineage>
        <taxon>Eukaryota</taxon>
        <taxon>Viridiplantae</taxon>
        <taxon>Streptophyta</taxon>
        <taxon>Embryophyta</taxon>
        <taxon>Tracheophyta</taxon>
        <taxon>Spermatophyta</taxon>
        <taxon>Magnoliopsida</taxon>
        <taxon>eudicotyledons</taxon>
        <taxon>Gunneridae</taxon>
        <taxon>Pentapetalae</taxon>
        <taxon>asterids</taxon>
        <taxon>Ericales</taxon>
        <taxon>Ericaceae</taxon>
        <taxon>Ericoideae</taxon>
        <taxon>Rhodoreae</taxon>
        <taxon>Rhododendron</taxon>
    </lineage>
</organism>
<dbReference type="Proteomes" id="UP000823749">
    <property type="component" value="Chromosome 6"/>
</dbReference>
<protein>
    <submittedName>
        <fullName evidence="2">Uncharacterized protein</fullName>
    </submittedName>
</protein>
<dbReference type="AlphaFoldDB" id="A0AAV6JTK2"/>
<keyword evidence="3" id="KW-1185">Reference proteome</keyword>
<evidence type="ECO:0000256" key="1">
    <source>
        <dbReference type="SAM" id="MobiDB-lite"/>
    </source>
</evidence>
<accession>A0AAV6JTK2</accession>
<name>A0AAV6JTK2_9ERIC</name>
<proteinExistence type="predicted"/>
<feature type="region of interest" description="Disordered" evidence="1">
    <location>
        <begin position="39"/>
        <end position="72"/>
    </location>
</feature>